<dbReference type="PRINTS" id="PR01003">
    <property type="entry name" value="FLGFLIH"/>
</dbReference>
<dbReference type="AlphaFoldDB" id="A0A840G6U6"/>
<keyword evidence="7" id="KW-1005">Bacterial flagellum biogenesis</keyword>
<evidence type="ECO:0000313" key="11">
    <source>
        <dbReference type="EMBL" id="MBB4246680.1"/>
    </source>
</evidence>
<evidence type="ECO:0000256" key="8">
    <source>
        <dbReference type="ARBA" id="ARBA00022927"/>
    </source>
</evidence>
<evidence type="ECO:0000256" key="4">
    <source>
        <dbReference type="ARBA" id="ARBA00016507"/>
    </source>
</evidence>
<evidence type="ECO:0000256" key="3">
    <source>
        <dbReference type="ARBA" id="ARBA00006602"/>
    </source>
</evidence>
<organism evidence="11 12">
    <name type="scientific">Rhodocyclus tenuis</name>
    <name type="common">Rhodospirillum tenue</name>
    <dbReference type="NCBI Taxonomy" id="1066"/>
    <lineage>
        <taxon>Bacteria</taxon>
        <taxon>Pseudomonadati</taxon>
        <taxon>Pseudomonadota</taxon>
        <taxon>Betaproteobacteria</taxon>
        <taxon>Rhodocyclales</taxon>
        <taxon>Rhodocyclaceae</taxon>
        <taxon>Rhodocyclus</taxon>
    </lineage>
</organism>
<keyword evidence="11" id="KW-0969">Cilium</keyword>
<comment type="function">
    <text evidence="1">Needed for flagellar regrowth and assembly.</text>
</comment>
<dbReference type="RefSeq" id="WP_153115202.1">
    <property type="nucleotide sequence ID" value="NZ_JACIGE010000003.1"/>
</dbReference>
<comment type="similarity">
    <text evidence="3">Belongs to the FliH family.</text>
</comment>
<dbReference type="GO" id="GO:0009288">
    <property type="term" value="C:bacterial-type flagellum"/>
    <property type="evidence" value="ECO:0007669"/>
    <property type="project" value="InterPro"/>
</dbReference>
<keyword evidence="9" id="KW-1006">Bacterial flagellum protein export</keyword>
<evidence type="ECO:0000256" key="1">
    <source>
        <dbReference type="ARBA" id="ARBA00003041"/>
    </source>
</evidence>
<sequence>MPTAEEIERIHSEAQESGYAAGHAAGYETGLANGRDEGYAEGVARGREESTRLEALMQELAQALSQSDQQLADQLLTLAVELASQVLRHSLRIQPELILPVVREAIATLPAHHGHPLLFLNPDDAALVRSHLGEQLSHNAWRIVEDAAITAGGCRIEIGASEVDATLQSRFRRVIDTIGARSDWLAPPR</sequence>
<keyword evidence="6" id="KW-0963">Cytoplasm</keyword>
<gene>
    <name evidence="11" type="ORF">GGD90_001043</name>
</gene>
<dbReference type="Proteomes" id="UP000587070">
    <property type="component" value="Unassembled WGS sequence"/>
</dbReference>
<dbReference type="GO" id="GO:0005829">
    <property type="term" value="C:cytosol"/>
    <property type="evidence" value="ECO:0007669"/>
    <property type="project" value="TreeGrafter"/>
</dbReference>
<dbReference type="PANTHER" id="PTHR34982:SF1">
    <property type="entry name" value="FLAGELLAR ASSEMBLY PROTEIN FLIH"/>
    <property type="match status" value="1"/>
</dbReference>
<protein>
    <recommendedName>
        <fullName evidence="4">Flagellar assembly protein FliH</fullName>
    </recommendedName>
</protein>
<keyword evidence="8" id="KW-0653">Protein transport</keyword>
<dbReference type="NCBIfam" id="NF004270">
    <property type="entry name" value="PRK05687.2-1"/>
    <property type="match status" value="1"/>
</dbReference>
<name>A0A840G6U6_RHOTE</name>
<dbReference type="InterPro" id="IPR051472">
    <property type="entry name" value="T3SS_Stator/FliH"/>
</dbReference>
<evidence type="ECO:0000256" key="2">
    <source>
        <dbReference type="ARBA" id="ARBA00004496"/>
    </source>
</evidence>
<evidence type="ECO:0000256" key="9">
    <source>
        <dbReference type="ARBA" id="ARBA00023225"/>
    </source>
</evidence>
<dbReference type="GO" id="GO:0015031">
    <property type="term" value="P:protein transport"/>
    <property type="evidence" value="ECO:0007669"/>
    <property type="project" value="UniProtKB-KW"/>
</dbReference>
<dbReference type="Pfam" id="PF02108">
    <property type="entry name" value="FliH"/>
    <property type="match status" value="1"/>
</dbReference>
<evidence type="ECO:0000259" key="10">
    <source>
        <dbReference type="Pfam" id="PF02108"/>
    </source>
</evidence>
<dbReference type="GO" id="GO:0071973">
    <property type="term" value="P:bacterial-type flagellum-dependent cell motility"/>
    <property type="evidence" value="ECO:0007669"/>
    <property type="project" value="InterPro"/>
</dbReference>
<evidence type="ECO:0000256" key="6">
    <source>
        <dbReference type="ARBA" id="ARBA00022490"/>
    </source>
</evidence>
<comment type="caution">
    <text evidence="11">The sequence shown here is derived from an EMBL/GenBank/DDBJ whole genome shotgun (WGS) entry which is preliminary data.</text>
</comment>
<dbReference type="GO" id="GO:0003774">
    <property type="term" value="F:cytoskeletal motor activity"/>
    <property type="evidence" value="ECO:0007669"/>
    <property type="project" value="InterPro"/>
</dbReference>
<keyword evidence="5" id="KW-0813">Transport</keyword>
<evidence type="ECO:0000256" key="7">
    <source>
        <dbReference type="ARBA" id="ARBA00022795"/>
    </source>
</evidence>
<keyword evidence="11" id="KW-0282">Flagellum</keyword>
<comment type="subcellular location">
    <subcellularLocation>
        <location evidence="2">Cytoplasm</location>
    </subcellularLocation>
</comment>
<dbReference type="SUPFAM" id="SSF160527">
    <property type="entry name" value="V-type ATPase subunit E-like"/>
    <property type="match status" value="1"/>
</dbReference>
<dbReference type="PANTHER" id="PTHR34982">
    <property type="entry name" value="YOP PROTEINS TRANSLOCATION PROTEIN L"/>
    <property type="match status" value="1"/>
</dbReference>
<proteinExistence type="inferred from homology"/>
<feature type="domain" description="Flagellar assembly protein FliH/Type III secretion system HrpE" evidence="10">
    <location>
        <begin position="48"/>
        <end position="174"/>
    </location>
</feature>
<dbReference type="InterPro" id="IPR000563">
    <property type="entry name" value="Flag_FliH"/>
</dbReference>
<accession>A0A840G6U6</accession>
<dbReference type="InterPro" id="IPR018035">
    <property type="entry name" value="Flagellar_FliH/T3SS_HrpE"/>
</dbReference>
<dbReference type="GO" id="GO:0044781">
    <property type="term" value="P:bacterial-type flagellum organization"/>
    <property type="evidence" value="ECO:0007669"/>
    <property type="project" value="UniProtKB-KW"/>
</dbReference>
<keyword evidence="11" id="KW-0966">Cell projection</keyword>
<evidence type="ECO:0000313" key="12">
    <source>
        <dbReference type="Proteomes" id="UP000587070"/>
    </source>
</evidence>
<dbReference type="EMBL" id="JACIGE010000003">
    <property type="protein sequence ID" value="MBB4246680.1"/>
    <property type="molecule type" value="Genomic_DNA"/>
</dbReference>
<reference evidence="11 12" key="1">
    <citation type="submission" date="2020-08" db="EMBL/GenBank/DDBJ databases">
        <title>Genome sequencing of Purple Non-Sulfur Bacteria from various extreme environments.</title>
        <authorList>
            <person name="Mayer M."/>
        </authorList>
    </citation>
    <scope>NUCLEOTIDE SEQUENCE [LARGE SCALE GENOMIC DNA]</scope>
    <source>
        <strain evidence="11 12">2761</strain>
    </source>
</reference>
<dbReference type="OrthoDB" id="5296952at2"/>
<evidence type="ECO:0000256" key="5">
    <source>
        <dbReference type="ARBA" id="ARBA00022448"/>
    </source>
</evidence>
<keyword evidence="12" id="KW-1185">Reference proteome</keyword>